<organism evidence="1 2">
    <name type="scientific">Lactobacillus johnsonii</name>
    <dbReference type="NCBI Taxonomy" id="33959"/>
    <lineage>
        <taxon>Bacteria</taxon>
        <taxon>Bacillati</taxon>
        <taxon>Bacillota</taxon>
        <taxon>Bacilli</taxon>
        <taxon>Lactobacillales</taxon>
        <taxon>Lactobacillaceae</taxon>
        <taxon>Lactobacillus</taxon>
    </lineage>
</organism>
<evidence type="ECO:0000313" key="1">
    <source>
        <dbReference type="EMBL" id="KXN76914.1"/>
    </source>
</evidence>
<protein>
    <submittedName>
        <fullName evidence="1">DNA-binding protein</fullName>
    </submittedName>
</protein>
<comment type="caution">
    <text evidence="1">The sequence shown here is derived from an EMBL/GenBank/DDBJ whole genome shotgun (WGS) entry which is preliminary data.</text>
</comment>
<dbReference type="AlphaFoldDB" id="A0A9X0LYN7"/>
<proteinExistence type="predicted"/>
<dbReference type="GO" id="GO:0003677">
    <property type="term" value="F:DNA binding"/>
    <property type="evidence" value="ECO:0007669"/>
    <property type="project" value="UniProtKB-KW"/>
</dbReference>
<dbReference type="Proteomes" id="UP000070346">
    <property type="component" value="Unassembled WGS sequence"/>
</dbReference>
<evidence type="ECO:0000313" key="2">
    <source>
        <dbReference type="Proteomes" id="UP000070346"/>
    </source>
</evidence>
<gene>
    <name evidence="1" type="ORF">AYJ53_07560</name>
</gene>
<dbReference type="EMBL" id="LSNG01000005">
    <property type="protein sequence ID" value="KXN76914.1"/>
    <property type="molecule type" value="Genomic_DNA"/>
</dbReference>
<accession>A0A9X0LYN7</accession>
<dbReference type="Gene3D" id="3.40.50.300">
    <property type="entry name" value="P-loop containing nucleotide triphosphate hydrolases"/>
    <property type="match status" value="1"/>
</dbReference>
<dbReference type="RefSeq" id="WP_061399898.1">
    <property type="nucleotide sequence ID" value="NZ_LSNG01000005.1"/>
</dbReference>
<sequence length="223" mass="26062">MPAFKWDEDHGSKYRWLVFGVPGVGKTTLSKYLKGKTYLLSLDDSFHRIDFWKGKNDIWSIDPQEPITDLNKFTTTFKPEEYDNLVIDNVSNLQKLFFVERARNTKSGLDNKQSDYGEWNTYLTRFIAYVFKWNINILVTAWEAQNKITDPSGQEFMQYGPDIRYSPRDYIMGNCDVVARMVQKPQSGERGLIMQGSIDTYAKNRLDNRNGSKVEDFFEVQDK</sequence>
<reference evidence="1 2" key="1">
    <citation type="submission" date="2016-02" db="EMBL/GenBank/DDBJ databases">
        <title>Complete Genome Sequences of Lactobacillus johnsonii Strain W1.</title>
        <authorList>
            <person name="Sun Y."/>
            <person name="Wu X."/>
        </authorList>
    </citation>
    <scope>NUCLEOTIDE SEQUENCE [LARGE SCALE GENOMIC DNA]</scope>
    <source>
        <strain evidence="1 2">W1</strain>
    </source>
</reference>
<keyword evidence="1" id="KW-0238">DNA-binding</keyword>
<dbReference type="NCBIfam" id="TIGR01618">
    <property type="entry name" value="phage_P_loop"/>
    <property type="match status" value="1"/>
</dbReference>
<dbReference type="Pfam" id="PF13479">
    <property type="entry name" value="AAA_24"/>
    <property type="match status" value="1"/>
</dbReference>
<name>A0A9X0LYN7_LACJH</name>
<dbReference type="InterPro" id="IPR027417">
    <property type="entry name" value="P-loop_NTPase"/>
</dbReference>
<dbReference type="SUPFAM" id="SSF52540">
    <property type="entry name" value="P-loop containing nucleoside triphosphate hydrolases"/>
    <property type="match status" value="1"/>
</dbReference>
<dbReference type="OrthoDB" id="5413799at2"/>
<dbReference type="InterPro" id="IPR006505">
    <property type="entry name" value="Phage_nucleotide-bp"/>
</dbReference>